<evidence type="ECO:0000313" key="1">
    <source>
        <dbReference type="EMBL" id="MBC6491103.1"/>
    </source>
</evidence>
<sequence length="455" mass="49977">MAACTLSAIINVQAQGGANYGPGLRININEDGSRYLRMIFWGQIWARSSEQNPGTVINSDPAKNALDIGARRLRLLAMAQISPRYLIVMHAGINNQSFVIGGASGSAGTGGYGQGKKPQLFFHDVFNEYAILPSINPKTLKPNRNSLYLGAGLHYWWGLSRMTSASTLNFLMIDAPVFNWPLIENSDQFARQYGIYIKGALGKLHYQMHLNKPFATNLAPASGGPAIDNNGNSKAAIGGYYDLQLFDQEANTLPYRVGSYIGSKKVLNIGAGFYHNKDGTRSITSDAITRKHNISLQALDVFADIPVGDKAKNMAVTAYSVFYNYDFGPDYLRSVGIMNTGAVDPQFTGTKTLEGPGNNRIMMGTGNIWYTQAGLLLPKGKSGKLRVQPMAAYTLKNLEALNQSGHYYDIGSNFFLDGHHSRITLQYSSRPLYHPTSKKVMERAGELLLQFQVYL</sequence>
<comment type="caution">
    <text evidence="1">The sequence shown here is derived from an EMBL/GenBank/DDBJ whole genome shotgun (WGS) entry which is preliminary data.</text>
</comment>
<name>A0ABR7M7U3_9BACT</name>
<dbReference type="Proteomes" id="UP000765802">
    <property type="component" value="Unassembled WGS sequence"/>
</dbReference>
<dbReference type="EMBL" id="MBUA01000012">
    <property type="protein sequence ID" value="MBC6491103.1"/>
    <property type="molecule type" value="Genomic_DNA"/>
</dbReference>
<reference evidence="1 2" key="1">
    <citation type="submission" date="2016-07" db="EMBL/GenBank/DDBJ databases">
        <title>Genome analysis of Flavihumibacter stibioxidans YS-17.</title>
        <authorList>
            <person name="Shi K."/>
            <person name="Han Y."/>
            <person name="Wang G."/>
        </authorList>
    </citation>
    <scope>NUCLEOTIDE SEQUENCE [LARGE SCALE GENOMIC DNA]</scope>
    <source>
        <strain evidence="1 2">YS-17</strain>
    </source>
</reference>
<keyword evidence="2" id="KW-1185">Reference proteome</keyword>
<proteinExistence type="predicted"/>
<accession>A0ABR7M7U3</accession>
<gene>
    <name evidence="1" type="ORF">BC349_08675</name>
</gene>
<protein>
    <submittedName>
        <fullName evidence="1">Porin</fullName>
    </submittedName>
</protein>
<evidence type="ECO:0000313" key="2">
    <source>
        <dbReference type="Proteomes" id="UP000765802"/>
    </source>
</evidence>
<organism evidence="1 2">
    <name type="scientific">Flavihumibacter stibioxidans</name>
    <dbReference type="NCBI Taxonomy" id="1834163"/>
    <lineage>
        <taxon>Bacteria</taxon>
        <taxon>Pseudomonadati</taxon>
        <taxon>Bacteroidota</taxon>
        <taxon>Chitinophagia</taxon>
        <taxon>Chitinophagales</taxon>
        <taxon>Chitinophagaceae</taxon>
        <taxon>Flavihumibacter</taxon>
    </lineage>
</organism>